<dbReference type="NCBIfam" id="NF004388">
    <property type="entry name" value="PRK05749.1-4"/>
    <property type="match status" value="1"/>
</dbReference>
<dbReference type="PANTHER" id="PTHR42755:SF1">
    <property type="entry name" value="3-DEOXY-D-MANNO-OCTULOSONIC ACID TRANSFERASE, MITOCHONDRIAL-RELATED"/>
    <property type="match status" value="1"/>
</dbReference>
<dbReference type="Pfam" id="PF04413">
    <property type="entry name" value="Glycos_transf_N"/>
    <property type="match status" value="1"/>
</dbReference>
<comment type="subcellular location">
    <subcellularLocation>
        <location evidence="1">Cell inner membrane</location>
        <topology evidence="1">Single-pass membrane protein</topology>
        <orientation evidence="1">Cytoplasmic side</orientation>
    </subcellularLocation>
    <subcellularLocation>
        <location evidence="13">Cell membrane</location>
    </subcellularLocation>
</comment>
<evidence type="ECO:0000259" key="15">
    <source>
        <dbReference type="Pfam" id="PF04413"/>
    </source>
</evidence>
<comment type="pathway">
    <text evidence="2 13">Bacterial outer membrane biogenesis; LPS core biosynthesis.</text>
</comment>
<dbReference type="InterPro" id="IPR038107">
    <property type="entry name" value="Glycos_transf_N_sf"/>
</dbReference>
<evidence type="ECO:0000256" key="5">
    <source>
        <dbReference type="ARBA" id="ARBA00019077"/>
    </source>
</evidence>
<reference evidence="16 17" key="1">
    <citation type="submission" date="2016-02" db="EMBL/GenBank/DDBJ databases">
        <authorList>
            <person name="Wen L."/>
            <person name="He K."/>
            <person name="Yang H."/>
        </authorList>
    </citation>
    <scope>NUCLEOTIDE SEQUENCE [LARGE SCALE GENOMIC DNA]</scope>
    <source>
        <strain evidence="16 17">CV58</strain>
    </source>
</reference>
<dbReference type="Gene3D" id="3.40.50.2000">
    <property type="entry name" value="Glycogen Phosphorylase B"/>
    <property type="match status" value="1"/>
</dbReference>
<dbReference type="UniPathway" id="UPA00958"/>
<evidence type="ECO:0000256" key="10">
    <source>
        <dbReference type="ARBA" id="ARBA00049183"/>
    </source>
</evidence>
<keyword evidence="7 13" id="KW-0808">Transferase</keyword>
<dbReference type="Pfam" id="PF00534">
    <property type="entry name" value="Glycos_transf_1"/>
    <property type="match status" value="1"/>
</dbReference>
<evidence type="ECO:0000313" key="17">
    <source>
        <dbReference type="Proteomes" id="UP000072660"/>
    </source>
</evidence>
<evidence type="ECO:0000313" key="16">
    <source>
        <dbReference type="EMBL" id="KXU38920.1"/>
    </source>
</evidence>
<feature type="active site" description="Proton acceptor" evidence="11">
    <location>
        <position position="61"/>
    </location>
</feature>
<dbReference type="PANTHER" id="PTHR42755">
    <property type="entry name" value="3-DEOXY-MANNO-OCTULOSONATE CYTIDYLYLTRANSFERASE"/>
    <property type="match status" value="1"/>
</dbReference>
<protein>
    <recommendedName>
        <fullName evidence="5 13">3-deoxy-D-manno-octulosonic acid transferase</fullName>
        <shortName evidence="13">Kdo transferase</shortName>
        <ecNumber evidence="4 13">2.4.99.12</ecNumber>
    </recommendedName>
    <alternativeName>
        <fullName evidence="9 13">Lipid IV(A) 3-deoxy-D-manno-octulosonic acid transferase</fullName>
    </alternativeName>
</protein>
<keyword evidence="13" id="KW-1003">Cell membrane</keyword>
<dbReference type="OrthoDB" id="9789797at2"/>
<keyword evidence="13" id="KW-0448">Lipopolysaccharide biosynthesis</keyword>
<dbReference type="InterPro" id="IPR007507">
    <property type="entry name" value="Glycos_transf_N"/>
</dbReference>
<evidence type="ECO:0000259" key="14">
    <source>
        <dbReference type="Pfam" id="PF00534"/>
    </source>
</evidence>
<dbReference type="AlphaFoldDB" id="A0A139SWV4"/>
<dbReference type="GO" id="GO:0005886">
    <property type="term" value="C:plasma membrane"/>
    <property type="evidence" value="ECO:0007669"/>
    <property type="project" value="UniProtKB-SubCell"/>
</dbReference>
<evidence type="ECO:0000256" key="4">
    <source>
        <dbReference type="ARBA" id="ARBA00012621"/>
    </source>
</evidence>
<keyword evidence="6" id="KW-0997">Cell inner membrane</keyword>
<sequence length="425" mass="46973">MLVRYLYNLLLHLALPLIALRLLFRALRAADYAKRVPERFALCLPKTQPDGIWLHAVSLGESIAAAPLVQTLLERYPHLPITLTCMTPTGSARIRALFGERVQHCYLPYDLPWAARRFIGRLRPRLAILMETELWPNHIHQCARLNIPVVLANGRLSERSARGYARFARLTRPMLSELSWLAVQSQVEAERFVALGALPERVDVTGSIKFDVRPPEGIAERAQALRGDWQAQNRPLWIAASTHAGEDEIALAAHKTLLQKRPDALLILVPRHPERFASVHALCQQQGFSVKRRGAGEPVDESTQLLLGDTLGELLFLYALADLALVGGSLVPRGGHNLLEPAALGKPLLSGVYLFNFADIAAQLKQAGALQYVTDAETLAAALATLWDNPKQAQQMREAAQSVLIANQGALNRLLDGLHSLLKEP</sequence>
<evidence type="ECO:0000256" key="3">
    <source>
        <dbReference type="ARBA" id="ARBA00006380"/>
    </source>
</evidence>
<keyword evidence="6" id="KW-0472">Membrane</keyword>
<organism evidence="16 17">
    <name type="scientific">Ventosimonas gracilis</name>
    <dbReference type="NCBI Taxonomy" id="1680762"/>
    <lineage>
        <taxon>Bacteria</taxon>
        <taxon>Pseudomonadati</taxon>
        <taxon>Pseudomonadota</taxon>
        <taxon>Gammaproteobacteria</taxon>
        <taxon>Pseudomonadales</taxon>
        <taxon>Ventosimonadaceae</taxon>
        <taxon>Ventosimonas</taxon>
    </lineage>
</organism>
<dbReference type="GO" id="GO:0043842">
    <property type="term" value="F:Kdo transferase activity"/>
    <property type="evidence" value="ECO:0007669"/>
    <property type="project" value="UniProtKB-EC"/>
</dbReference>
<dbReference type="Proteomes" id="UP000072660">
    <property type="component" value="Unassembled WGS sequence"/>
</dbReference>
<name>A0A139SWV4_9GAMM</name>
<evidence type="ECO:0000256" key="9">
    <source>
        <dbReference type="ARBA" id="ARBA00031445"/>
    </source>
</evidence>
<dbReference type="GO" id="GO:0009244">
    <property type="term" value="P:lipopolysaccharide core region biosynthetic process"/>
    <property type="evidence" value="ECO:0007669"/>
    <property type="project" value="UniProtKB-UniRule"/>
</dbReference>
<dbReference type="GO" id="GO:0009245">
    <property type="term" value="P:lipid A biosynthetic process"/>
    <property type="evidence" value="ECO:0007669"/>
    <property type="project" value="TreeGrafter"/>
</dbReference>
<keyword evidence="17" id="KW-1185">Reference proteome</keyword>
<evidence type="ECO:0000256" key="2">
    <source>
        <dbReference type="ARBA" id="ARBA00004713"/>
    </source>
</evidence>
<evidence type="ECO:0000256" key="12">
    <source>
        <dbReference type="PIRSR" id="PIRSR639901-2"/>
    </source>
</evidence>
<feature type="site" description="Transition state stabilizer" evidence="12">
    <location>
        <position position="209"/>
    </location>
</feature>
<evidence type="ECO:0000256" key="1">
    <source>
        <dbReference type="ARBA" id="ARBA00004388"/>
    </source>
</evidence>
<evidence type="ECO:0000256" key="8">
    <source>
        <dbReference type="ARBA" id="ARBA00022968"/>
    </source>
</evidence>
<proteinExistence type="inferred from homology"/>
<dbReference type="Gene3D" id="3.40.50.11720">
    <property type="entry name" value="3-Deoxy-D-manno-octulosonic-acid transferase, N-terminal domain"/>
    <property type="match status" value="1"/>
</dbReference>
<evidence type="ECO:0000256" key="11">
    <source>
        <dbReference type="PIRSR" id="PIRSR639901-1"/>
    </source>
</evidence>
<comment type="caution">
    <text evidence="16">The sequence shown here is derived from an EMBL/GenBank/DDBJ whole genome shotgun (WGS) entry which is preliminary data.</text>
</comment>
<evidence type="ECO:0000256" key="13">
    <source>
        <dbReference type="RuleBase" id="RU365103"/>
    </source>
</evidence>
<evidence type="ECO:0000256" key="6">
    <source>
        <dbReference type="ARBA" id="ARBA00022519"/>
    </source>
</evidence>
<keyword evidence="8" id="KW-0812">Transmembrane</keyword>
<dbReference type="RefSeq" id="WP_068388122.1">
    <property type="nucleotide sequence ID" value="NZ_LSZO01000059.1"/>
</dbReference>
<dbReference type="EC" id="2.4.99.12" evidence="4 13"/>
<gene>
    <name evidence="16" type="ORF">AXE65_11445</name>
</gene>
<accession>A0A139SWV4</accession>
<feature type="domain" description="3-deoxy-D-manno-octulosonic-acid transferase N-terminal" evidence="15">
    <location>
        <begin position="35"/>
        <end position="212"/>
    </location>
</feature>
<dbReference type="EMBL" id="LSZO01000059">
    <property type="protein sequence ID" value="KXU38920.1"/>
    <property type="molecule type" value="Genomic_DNA"/>
</dbReference>
<evidence type="ECO:0000256" key="7">
    <source>
        <dbReference type="ARBA" id="ARBA00022679"/>
    </source>
</evidence>
<dbReference type="InterPro" id="IPR039901">
    <property type="entry name" value="Kdotransferase"/>
</dbReference>
<keyword evidence="8" id="KW-0735">Signal-anchor</keyword>
<feature type="site" description="Transition state stabilizer" evidence="12">
    <location>
        <position position="131"/>
    </location>
</feature>
<feature type="domain" description="Glycosyl transferase family 1" evidence="14">
    <location>
        <begin position="301"/>
        <end position="402"/>
    </location>
</feature>
<dbReference type="InterPro" id="IPR001296">
    <property type="entry name" value="Glyco_trans_1"/>
</dbReference>
<dbReference type="FunFam" id="3.40.50.11720:FF:000001">
    <property type="entry name" value="3-deoxy-D-manno-octulosonic acid transferase"/>
    <property type="match status" value="1"/>
</dbReference>
<comment type="catalytic activity">
    <reaction evidence="10 13">
        <text>lipid IVA (E. coli) + CMP-3-deoxy-beta-D-manno-octulosonate = alpha-Kdo-(2-&gt;6)-lipid IVA (E. coli) + CMP + H(+)</text>
        <dbReference type="Rhea" id="RHEA:28066"/>
        <dbReference type="ChEBI" id="CHEBI:15378"/>
        <dbReference type="ChEBI" id="CHEBI:58603"/>
        <dbReference type="ChEBI" id="CHEBI:60364"/>
        <dbReference type="ChEBI" id="CHEBI:60377"/>
        <dbReference type="ChEBI" id="CHEBI:85987"/>
        <dbReference type="EC" id="2.4.99.12"/>
    </reaction>
</comment>
<comment type="function">
    <text evidence="13">Involved in lipopolysaccharide (LPS) biosynthesis. Catalyzes the transfer of 3-deoxy-D-manno-octulosonate (Kdo) residue(s) from CMP-Kdo to lipid IV(A), the tetraacyldisaccharide-1,4'-bisphosphate precursor of lipid A.</text>
</comment>
<dbReference type="FunFam" id="3.40.50.2000:FF:000032">
    <property type="entry name" value="3-deoxy-D-manno-octulosonic acid transferase"/>
    <property type="match status" value="1"/>
</dbReference>
<dbReference type="SUPFAM" id="SSF53756">
    <property type="entry name" value="UDP-Glycosyltransferase/glycogen phosphorylase"/>
    <property type="match status" value="1"/>
</dbReference>
<comment type="similarity">
    <text evidence="3">Belongs to the glycosyltransferase group 1 family. Glycosyltransferase 30 subfamily.</text>
</comment>